<comment type="catalytic activity">
    <reaction evidence="14">
        <text>L-histidyl-[translation elongation factor 2] + S-adenosyl-L-methionine = 2-[(3S)-amino-3-carboxypropyl]-L-histidyl-[translation elongation factor 2] + S-methyl-5'-thioadenosine + H(+)</text>
        <dbReference type="Rhea" id="RHEA:36783"/>
        <dbReference type="Rhea" id="RHEA-COMP:9748"/>
        <dbReference type="Rhea" id="RHEA-COMP:9749"/>
        <dbReference type="ChEBI" id="CHEBI:15378"/>
        <dbReference type="ChEBI" id="CHEBI:17509"/>
        <dbReference type="ChEBI" id="CHEBI:29979"/>
        <dbReference type="ChEBI" id="CHEBI:59789"/>
        <dbReference type="ChEBI" id="CHEBI:73995"/>
        <dbReference type="EC" id="2.5.1.108"/>
    </reaction>
</comment>
<evidence type="ECO:0000256" key="8">
    <source>
        <dbReference type="ARBA" id="ARBA00022723"/>
    </source>
</evidence>
<comment type="similarity">
    <text evidence="3">Belongs to the DPH1/DPH2 family. DPH1 subfamily.</text>
</comment>
<evidence type="ECO:0000256" key="12">
    <source>
        <dbReference type="ARBA" id="ARBA00032574"/>
    </source>
</evidence>
<dbReference type="PANTHER" id="PTHR10762">
    <property type="entry name" value="DIPHTHAMIDE BIOSYNTHESIS PROTEIN"/>
    <property type="match status" value="1"/>
</dbReference>
<evidence type="ECO:0000256" key="4">
    <source>
        <dbReference type="ARBA" id="ARBA00012221"/>
    </source>
</evidence>
<dbReference type="InterPro" id="IPR042264">
    <property type="entry name" value="DPH1/DPH2_2"/>
</dbReference>
<dbReference type="UniPathway" id="UPA00559"/>
<protein>
    <recommendedName>
        <fullName evidence="5">2-(3-amino-3-carboxypropyl)histidine synthase subunit 1</fullName>
        <ecNumber evidence="4">2.5.1.108</ecNumber>
    </recommendedName>
    <alternativeName>
        <fullName evidence="12">Diphthamide biosynthesis protein 1</fullName>
    </alternativeName>
    <alternativeName>
        <fullName evidence="13">Diphtheria toxin resistance protein 1</fullName>
    </alternativeName>
    <alternativeName>
        <fullName evidence="11">S-adenosyl-L-methionine:L-histidine 3-amino-3-carboxypropyltransferase 1</fullName>
    </alternativeName>
</protein>
<sequence length="476" mass="52951">MWERKWKRVEVLLTEGKTFSHKLSAQTRLRTRKQVGSDDAFTQELGWIDMNRGAGTKRIDYKELQGEGVRAGAEKQRSTSSKRFTDADTLVMGDVTYGACCVDDFTARALGADFMVHYGHSCLIPIDATAGIKMLYVFVDIQLDTAHFLDTLRFNFSPGHSLALVSTIQFVAALQAVSAELRPDYEVLVPQCRPLSPGEILGCTSPRLDKHVNAIIYDPYSKVFSREYYDHEAMRANRLQAIETARSAQRWGLILGTLGRQGNPKILEHLEGKLKALGRSFTRVLLSEIFPSKLALMADVDTWVQIACPRLSIDWGTAFSKPLLSPYEAAVALQQTGWQEVYPMDFYSNQSLGPWTPNHPDNQPQRPIRKQQISNKKPLDGMWSFRLPFAPISCLPTASNRPGLRWLIAPSGSWLGYFLPLAPCSWYCSQSSASPSSSSTASSIYLLSELAAIWALSTLLASTPAGCGAQHLCVYK</sequence>
<dbReference type="PANTHER" id="PTHR10762:SF1">
    <property type="entry name" value="2-(3-AMINO-3-CARBOXYPROPYL)HISTIDINE SYNTHASE SUBUNIT 1"/>
    <property type="match status" value="1"/>
</dbReference>
<evidence type="ECO:0000313" key="16">
    <source>
        <dbReference type="Proteomes" id="UP000319801"/>
    </source>
</evidence>
<evidence type="ECO:0000256" key="3">
    <source>
        <dbReference type="ARBA" id="ARBA00010173"/>
    </source>
</evidence>
<organism evidence="15 16">
    <name type="scientific">Bagarius yarrelli</name>
    <name type="common">Goonch</name>
    <name type="synonym">Bagrus yarrelli</name>
    <dbReference type="NCBI Taxonomy" id="175774"/>
    <lineage>
        <taxon>Eukaryota</taxon>
        <taxon>Metazoa</taxon>
        <taxon>Chordata</taxon>
        <taxon>Craniata</taxon>
        <taxon>Vertebrata</taxon>
        <taxon>Euteleostomi</taxon>
        <taxon>Actinopterygii</taxon>
        <taxon>Neopterygii</taxon>
        <taxon>Teleostei</taxon>
        <taxon>Ostariophysi</taxon>
        <taxon>Siluriformes</taxon>
        <taxon>Sisoridae</taxon>
        <taxon>Sisorinae</taxon>
        <taxon>Bagarius</taxon>
    </lineage>
</organism>
<comment type="pathway">
    <text evidence="2">Protein modification; peptidyl-diphthamide biosynthesis.</text>
</comment>
<evidence type="ECO:0000256" key="1">
    <source>
        <dbReference type="ARBA" id="ARBA00001966"/>
    </source>
</evidence>
<evidence type="ECO:0000256" key="10">
    <source>
        <dbReference type="ARBA" id="ARBA00023014"/>
    </source>
</evidence>
<dbReference type="InterPro" id="IPR042265">
    <property type="entry name" value="DPH1/DPH2_3"/>
</dbReference>
<dbReference type="EMBL" id="VCAZ01000056">
    <property type="protein sequence ID" value="TSN39304.1"/>
    <property type="molecule type" value="Genomic_DNA"/>
</dbReference>
<evidence type="ECO:0000256" key="2">
    <source>
        <dbReference type="ARBA" id="ARBA00005156"/>
    </source>
</evidence>
<keyword evidence="8" id="KW-0479">Metal-binding</keyword>
<keyword evidence="9" id="KW-0408">Iron</keyword>
<evidence type="ECO:0000256" key="11">
    <source>
        <dbReference type="ARBA" id="ARBA00031690"/>
    </source>
</evidence>
<dbReference type="FunFam" id="3.40.50.11860:FF:000002">
    <property type="entry name" value="2-(3-amino-3-carboxypropyl)histidine synthase subunit 1"/>
    <property type="match status" value="1"/>
</dbReference>
<keyword evidence="6" id="KW-0808">Transferase</keyword>
<evidence type="ECO:0000313" key="15">
    <source>
        <dbReference type="EMBL" id="TSN39304.1"/>
    </source>
</evidence>
<evidence type="ECO:0000256" key="6">
    <source>
        <dbReference type="ARBA" id="ARBA00022679"/>
    </source>
</evidence>
<keyword evidence="10" id="KW-0411">Iron-sulfur</keyword>
<keyword evidence="7" id="KW-0949">S-adenosyl-L-methionine</keyword>
<dbReference type="EC" id="2.5.1.108" evidence="4"/>
<dbReference type="Gene3D" id="3.40.50.11860">
    <property type="entry name" value="Diphthamide synthesis DPH1/DPH2 domain 3"/>
    <property type="match status" value="1"/>
</dbReference>
<dbReference type="GO" id="GO:0090560">
    <property type="term" value="F:2-(3-amino-3-carboxypropyl)histidine synthase activity"/>
    <property type="evidence" value="ECO:0007669"/>
    <property type="project" value="UniProtKB-EC"/>
</dbReference>
<dbReference type="InterPro" id="IPR042263">
    <property type="entry name" value="DPH1/DPH2_1"/>
</dbReference>
<dbReference type="OrthoDB" id="1649088at2759"/>
<dbReference type="Pfam" id="PF01866">
    <property type="entry name" value="Diphthamide_syn"/>
    <property type="match status" value="1"/>
</dbReference>
<dbReference type="SFLD" id="SFLDS00032">
    <property type="entry name" value="Radical_SAM_3-amino-3-carboxyp"/>
    <property type="match status" value="1"/>
</dbReference>
<evidence type="ECO:0000256" key="9">
    <source>
        <dbReference type="ARBA" id="ARBA00023004"/>
    </source>
</evidence>
<dbReference type="FunFam" id="3.40.50.11840:FF:000020">
    <property type="entry name" value="2-(3-amino-3-carboxypropyl)histidine synthase subunit 1"/>
    <property type="match status" value="1"/>
</dbReference>
<dbReference type="InterPro" id="IPR016435">
    <property type="entry name" value="DPH1/DPH2"/>
</dbReference>
<dbReference type="GO" id="GO:0051536">
    <property type="term" value="F:iron-sulfur cluster binding"/>
    <property type="evidence" value="ECO:0007669"/>
    <property type="project" value="UniProtKB-KW"/>
</dbReference>
<dbReference type="Gene3D" id="3.40.50.11850">
    <property type="entry name" value="Diphthamide synthesis DPH1/DPH2 domain 2"/>
    <property type="match status" value="2"/>
</dbReference>
<reference evidence="15 16" key="1">
    <citation type="journal article" date="2019" name="Genome Biol. Evol.">
        <title>Whole-Genome Sequencing of the Giant Devil Catfish, Bagarius yarrelli.</title>
        <authorList>
            <person name="Jiang W."/>
            <person name="Lv Y."/>
            <person name="Cheng L."/>
            <person name="Yang K."/>
            <person name="Chao B."/>
            <person name="Wang X."/>
            <person name="Li Y."/>
            <person name="Pan X."/>
            <person name="You X."/>
            <person name="Zhang Y."/>
            <person name="Yang J."/>
            <person name="Li J."/>
            <person name="Zhang X."/>
            <person name="Liu S."/>
            <person name="Sun C."/>
            <person name="Yang J."/>
            <person name="Shi Q."/>
        </authorList>
    </citation>
    <scope>NUCLEOTIDE SEQUENCE [LARGE SCALE GENOMIC DNA]</scope>
    <source>
        <strain evidence="15">JWS20170419001</strain>
        <tissue evidence="15">Muscle</tissue>
    </source>
</reference>
<dbReference type="GO" id="GO:0017183">
    <property type="term" value="P:protein histidyl modification to diphthamide"/>
    <property type="evidence" value="ECO:0007669"/>
    <property type="project" value="UniProtKB-UniPathway"/>
</dbReference>
<evidence type="ECO:0000256" key="14">
    <source>
        <dbReference type="ARBA" id="ARBA00048403"/>
    </source>
</evidence>
<dbReference type="AlphaFoldDB" id="A0A556U6V8"/>
<gene>
    <name evidence="15" type="ORF">Baya_9159</name>
</gene>
<proteinExistence type="inferred from homology"/>
<comment type="caution">
    <text evidence="15">The sequence shown here is derived from an EMBL/GenBank/DDBJ whole genome shotgun (WGS) entry which is preliminary data.</text>
</comment>
<keyword evidence="16" id="KW-1185">Reference proteome</keyword>
<dbReference type="Proteomes" id="UP000319801">
    <property type="component" value="Unassembled WGS sequence"/>
</dbReference>
<dbReference type="GO" id="GO:0046872">
    <property type="term" value="F:metal ion binding"/>
    <property type="evidence" value="ECO:0007669"/>
    <property type="project" value="UniProtKB-KW"/>
</dbReference>
<comment type="cofactor">
    <cofactor evidence="1">
        <name>[4Fe-4S] cluster</name>
        <dbReference type="ChEBI" id="CHEBI:49883"/>
    </cofactor>
</comment>
<dbReference type="NCBIfam" id="TIGR00322">
    <property type="entry name" value="diphth2_R"/>
    <property type="match status" value="2"/>
</dbReference>
<dbReference type="Gene3D" id="3.40.50.11840">
    <property type="entry name" value="Diphthamide synthesis DPH1/DPH2 domain 1"/>
    <property type="match status" value="1"/>
</dbReference>
<name>A0A556U6V8_BAGYA</name>
<evidence type="ECO:0000256" key="5">
    <source>
        <dbReference type="ARBA" id="ARBA00021915"/>
    </source>
</evidence>
<evidence type="ECO:0000256" key="7">
    <source>
        <dbReference type="ARBA" id="ARBA00022691"/>
    </source>
</evidence>
<accession>A0A556U6V8</accession>
<evidence type="ECO:0000256" key="13">
    <source>
        <dbReference type="ARBA" id="ARBA00032789"/>
    </source>
</evidence>